<protein>
    <submittedName>
        <fullName evidence="1">Uncharacterized protein</fullName>
    </submittedName>
</protein>
<dbReference type="RefSeq" id="WP_147267024.1">
    <property type="nucleotide sequence ID" value="NZ_QPGB01000007.1"/>
</dbReference>
<gene>
    <name evidence="1" type="ORF">DU000_12265</name>
</gene>
<dbReference type="AlphaFoldDB" id="A0A368KYI9"/>
<comment type="caution">
    <text evidence="1">The sequence shown here is derived from an EMBL/GenBank/DDBJ whole genome shotgun (WGS) entry which is preliminary data.</text>
</comment>
<name>A0A368KYI9_9BURK</name>
<proteinExistence type="predicted"/>
<reference evidence="1 2" key="1">
    <citation type="journal article" date="2018" name="Int. J. Syst. Evol. Microbiol.">
        <title>Parvibium lacunae gen. nov., sp. nov., a new member of the family Alcaligenaceae isolated from a freshwater pond.</title>
        <authorList>
            <person name="Chen W.M."/>
            <person name="Xie P.B."/>
            <person name="Hsu M.Y."/>
            <person name="Sheu S.Y."/>
        </authorList>
    </citation>
    <scope>NUCLEOTIDE SEQUENCE [LARGE SCALE GENOMIC DNA]</scope>
    <source>
        <strain evidence="1 2">KMB9</strain>
    </source>
</reference>
<keyword evidence="2" id="KW-1185">Reference proteome</keyword>
<evidence type="ECO:0000313" key="2">
    <source>
        <dbReference type="Proteomes" id="UP000252357"/>
    </source>
</evidence>
<dbReference type="EMBL" id="QPGB01000007">
    <property type="protein sequence ID" value="RCS56493.1"/>
    <property type="molecule type" value="Genomic_DNA"/>
</dbReference>
<dbReference type="Proteomes" id="UP000252357">
    <property type="component" value="Unassembled WGS sequence"/>
</dbReference>
<accession>A0A368KYI9</accession>
<organism evidence="1 2">
    <name type="scientific">Parvibium lacunae</name>
    <dbReference type="NCBI Taxonomy" id="1888893"/>
    <lineage>
        <taxon>Bacteria</taxon>
        <taxon>Pseudomonadati</taxon>
        <taxon>Pseudomonadota</taxon>
        <taxon>Betaproteobacteria</taxon>
        <taxon>Burkholderiales</taxon>
        <taxon>Alcaligenaceae</taxon>
        <taxon>Parvibium</taxon>
    </lineage>
</organism>
<evidence type="ECO:0000313" key="1">
    <source>
        <dbReference type="EMBL" id="RCS56493.1"/>
    </source>
</evidence>
<sequence>MFTDDGASDKEATEIFTPHRSLPLTFQFMCSEKVTSFMMSPVLPLPPVIPGQFMNRRGSNLSIMLPSRDVKILNLVTLTARNGRVIRLSEMPTVEPKISETNGNFYMMLRLPFNCEEFKEGSIMIDQFDLNGTIYPPTRAILKFESKYIMNAGYLRA</sequence>